<feature type="transmembrane region" description="Helical" evidence="5">
    <location>
        <begin position="176"/>
        <end position="193"/>
    </location>
</feature>
<dbReference type="SUPFAM" id="SSF144091">
    <property type="entry name" value="Rhomboid-like"/>
    <property type="match status" value="1"/>
</dbReference>
<dbReference type="InterPro" id="IPR035952">
    <property type="entry name" value="Rhomboid-like_sf"/>
</dbReference>
<proteinExistence type="predicted"/>
<evidence type="ECO:0000313" key="7">
    <source>
        <dbReference type="EMBL" id="MCT7361007.1"/>
    </source>
</evidence>
<evidence type="ECO:0000256" key="3">
    <source>
        <dbReference type="ARBA" id="ARBA00022989"/>
    </source>
</evidence>
<feature type="transmembrane region" description="Helical" evidence="5">
    <location>
        <begin position="114"/>
        <end position="132"/>
    </location>
</feature>
<keyword evidence="7" id="KW-0378">Hydrolase</keyword>
<feature type="transmembrane region" description="Helical" evidence="5">
    <location>
        <begin position="139"/>
        <end position="156"/>
    </location>
</feature>
<dbReference type="RefSeq" id="WP_260977839.1">
    <property type="nucleotide sequence ID" value="NZ_JAOANI010000031.1"/>
</dbReference>
<evidence type="ECO:0000256" key="5">
    <source>
        <dbReference type="SAM" id="Phobius"/>
    </source>
</evidence>
<reference evidence="7" key="2">
    <citation type="submission" date="2022-08" db="EMBL/GenBank/DDBJ databases">
        <authorList>
            <person name="Dong C."/>
        </authorList>
    </citation>
    <scope>NUCLEOTIDE SEQUENCE</scope>
    <source>
        <strain evidence="7">59MF3M-4</strain>
    </source>
</reference>
<dbReference type="InterPro" id="IPR023826">
    <property type="entry name" value="Rhom-like_SP_proteobac"/>
</dbReference>
<evidence type="ECO:0000313" key="8">
    <source>
        <dbReference type="Proteomes" id="UP001147830"/>
    </source>
</evidence>
<dbReference type="EC" id="3.4.21.-" evidence="7"/>
<feature type="transmembrane region" description="Helical" evidence="5">
    <location>
        <begin position="90"/>
        <end position="108"/>
    </location>
</feature>
<evidence type="ECO:0000256" key="2">
    <source>
        <dbReference type="ARBA" id="ARBA00022692"/>
    </source>
</evidence>
<name>A0A9X3AJK8_9GAMM</name>
<dbReference type="InterPro" id="IPR022764">
    <property type="entry name" value="Peptidase_S54_rhomboid_dom"/>
</dbReference>
<dbReference type="GO" id="GO:0004252">
    <property type="term" value="F:serine-type endopeptidase activity"/>
    <property type="evidence" value="ECO:0007669"/>
    <property type="project" value="InterPro"/>
</dbReference>
<organism evidence="7 8">
    <name type="scientific">Thalassolituus pacificus</name>
    <dbReference type="NCBI Taxonomy" id="2975440"/>
    <lineage>
        <taxon>Bacteria</taxon>
        <taxon>Pseudomonadati</taxon>
        <taxon>Pseudomonadota</taxon>
        <taxon>Gammaproteobacteria</taxon>
        <taxon>Oceanospirillales</taxon>
        <taxon>Oceanospirillaceae</taxon>
        <taxon>Thalassolituus</taxon>
    </lineage>
</organism>
<gene>
    <name evidence="7" type="primary">rrtA</name>
    <name evidence="7" type="ORF">NYR02_18435</name>
</gene>
<dbReference type="GO" id="GO:0016020">
    <property type="term" value="C:membrane"/>
    <property type="evidence" value="ECO:0007669"/>
    <property type="project" value="UniProtKB-SubCell"/>
</dbReference>
<protein>
    <submittedName>
        <fullName evidence="7">Rhombosortase</fullName>
        <ecNumber evidence="7">3.4.21.-</ecNumber>
    </submittedName>
</protein>
<feature type="transmembrane region" description="Helical" evidence="5">
    <location>
        <begin position="54"/>
        <end position="78"/>
    </location>
</feature>
<evidence type="ECO:0000259" key="6">
    <source>
        <dbReference type="Pfam" id="PF01694"/>
    </source>
</evidence>
<dbReference type="Pfam" id="PF01694">
    <property type="entry name" value="Rhomboid"/>
    <property type="match status" value="1"/>
</dbReference>
<keyword evidence="3 5" id="KW-1133">Transmembrane helix</keyword>
<keyword evidence="4 5" id="KW-0472">Membrane</keyword>
<evidence type="ECO:0000256" key="1">
    <source>
        <dbReference type="ARBA" id="ARBA00004141"/>
    </source>
</evidence>
<sequence>MSSFLRFKTLWRGYSLYVLMILAVVLLVLAEPVSGEWLRFDRMAVDGGQWWRLLTASWVHLSWQHALGNVAGVALFAYIAGPSLNSRRGLLLLCWCVAFVGCGLYLFAPDLYRYAGLSGALHGLLLVAPFVSHYYGRRIAWLFFVVIVAKVIWEQTPWYNDMALADVIGGRVETRSHLLGTLAGVFFLLQLYWRRVVCLNPGD</sequence>
<feature type="domain" description="Peptidase S54 rhomboid" evidence="6">
    <location>
        <begin position="48"/>
        <end position="190"/>
    </location>
</feature>
<keyword evidence="8" id="KW-1185">Reference proteome</keyword>
<comment type="caution">
    <text evidence="7">The sequence shown here is derived from an EMBL/GenBank/DDBJ whole genome shotgun (WGS) entry which is preliminary data.</text>
</comment>
<comment type="subcellular location">
    <subcellularLocation>
        <location evidence="1">Membrane</location>
        <topology evidence="1">Multi-pass membrane protein</topology>
    </subcellularLocation>
</comment>
<dbReference type="NCBIfam" id="TIGR03902">
    <property type="entry name" value="rhom_GG_sort"/>
    <property type="match status" value="1"/>
</dbReference>
<reference evidence="7" key="1">
    <citation type="journal article" date="2022" name="Front. Microbiol.">
        <title>Genome-based taxonomic rearrangement of Oceanobacter-related bacteria including the description of Thalassolituus hydrocarbonoclasticus sp. nov. and Thalassolituus pacificus sp. nov. and emended description of the genus Thalassolituus.</title>
        <authorList>
            <person name="Dong C."/>
            <person name="Wei L."/>
            <person name="Wang J."/>
            <person name="Lai Q."/>
            <person name="Huang Z."/>
            <person name="Shao Z."/>
        </authorList>
    </citation>
    <scope>NUCLEOTIDE SEQUENCE</scope>
    <source>
        <strain evidence="7">59MF3M-4</strain>
    </source>
</reference>
<dbReference type="Proteomes" id="UP001147830">
    <property type="component" value="Unassembled WGS sequence"/>
</dbReference>
<dbReference type="AlphaFoldDB" id="A0A9X3AJK8"/>
<dbReference type="EMBL" id="JAOANI010000031">
    <property type="protein sequence ID" value="MCT7361007.1"/>
    <property type="molecule type" value="Genomic_DNA"/>
</dbReference>
<evidence type="ECO:0000256" key="4">
    <source>
        <dbReference type="ARBA" id="ARBA00023136"/>
    </source>
</evidence>
<accession>A0A9X3AJK8</accession>
<dbReference type="Gene3D" id="1.20.1540.10">
    <property type="entry name" value="Rhomboid-like"/>
    <property type="match status" value="1"/>
</dbReference>
<keyword evidence="2 5" id="KW-0812">Transmembrane</keyword>